<dbReference type="KEGG" id="mes:Meso_2789"/>
<evidence type="ECO:0000313" key="2">
    <source>
        <dbReference type="EMBL" id="ABG64165.1"/>
    </source>
</evidence>
<dbReference type="STRING" id="266779.Meso_2789"/>
<dbReference type="EMBL" id="CP000390">
    <property type="protein sequence ID" value="ABG64165.1"/>
    <property type="molecule type" value="Genomic_DNA"/>
</dbReference>
<reference evidence="2" key="1">
    <citation type="submission" date="2006-06" db="EMBL/GenBank/DDBJ databases">
        <title>Complete sequence of chromosome of Chelativorans sp. BNC1.</title>
        <authorList>
            <consortium name="US DOE Joint Genome Institute"/>
            <person name="Copeland A."/>
            <person name="Lucas S."/>
            <person name="Lapidus A."/>
            <person name="Barry K."/>
            <person name="Detter J.C."/>
            <person name="Glavina del Rio T."/>
            <person name="Hammon N."/>
            <person name="Israni S."/>
            <person name="Dalin E."/>
            <person name="Tice H."/>
            <person name="Pitluck S."/>
            <person name="Chertkov O."/>
            <person name="Brettin T."/>
            <person name="Bruce D."/>
            <person name="Han C."/>
            <person name="Tapia R."/>
            <person name="Gilna P."/>
            <person name="Schmutz J."/>
            <person name="Larimer F."/>
            <person name="Land M."/>
            <person name="Hauser L."/>
            <person name="Kyrpides N."/>
            <person name="Mikhailova N."/>
            <person name="Richardson P."/>
        </authorList>
    </citation>
    <scope>NUCLEOTIDE SEQUENCE</scope>
    <source>
        <strain evidence="2">BNC1</strain>
    </source>
</reference>
<accession>Q11EL0</accession>
<organism evidence="2">
    <name type="scientific">Chelativorans sp. (strain BNC1)</name>
    <dbReference type="NCBI Taxonomy" id="266779"/>
    <lineage>
        <taxon>Bacteria</taxon>
        <taxon>Pseudomonadati</taxon>
        <taxon>Pseudomonadota</taxon>
        <taxon>Alphaproteobacteria</taxon>
        <taxon>Hyphomicrobiales</taxon>
        <taxon>Phyllobacteriaceae</taxon>
        <taxon>Chelativorans</taxon>
    </lineage>
</organism>
<name>Q11EL0_CHESB</name>
<gene>
    <name evidence="2" type="ordered locus">Meso_2789</name>
</gene>
<proteinExistence type="predicted"/>
<dbReference type="HOGENOM" id="CLU_2421605_0_0_5"/>
<protein>
    <submittedName>
        <fullName evidence="2">Uncharacterized protein</fullName>
    </submittedName>
</protein>
<evidence type="ECO:0000256" key="1">
    <source>
        <dbReference type="SAM" id="MobiDB-lite"/>
    </source>
</evidence>
<feature type="compositionally biased region" description="Basic and acidic residues" evidence="1">
    <location>
        <begin position="29"/>
        <end position="38"/>
    </location>
</feature>
<feature type="region of interest" description="Disordered" evidence="1">
    <location>
        <begin position="1"/>
        <end position="38"/>
    </location>
</feature>
<dbReference type="AlphaFoldDB" id="Q11EL0"/>
<sequence>MEFFPDAAEPTPLKAIGNPTQPAALAPQESKEMPNRQRKIDRLSQEQTNEFLRRSSITYLECCVSLMLTHLSREEVAAILEQEANMVRELG</sequence>
<dbReference type="eggNOG" id="ENOG5030ZGH">
    <property type="taxonomic scope" value="Bacteria"/>
</dbReference>